<dbReference type="AlphaFoldDB" id="A0ABD2CH94"/>
<dbReference type="Proteomes" id="UP001607303">
    <property type="component" value="Unassembled WGS sequence"/>
</dbReference>
<protein>
    <submittedName>
        <fullName evidence="1">Uncharacterized protein</fullName>
    </submittedName>
</protein>
<evidence type="ECO:0000313" key="1">
    <source>
        <dbReference type="EMBL" id="KAL2744437.1"/>
    </source>
</evidence>
<keyword evidence="2" id="KW-1185">Reference proteome</keyword>
<evidence type="ECO:0000313" key="2">
    <source>
        <dbReference type="Proteomes" id="UP001607303"/>
    </source>
</evidence>
<proteinExistence type="predicted"/>
<organism evidence="1 2">
    <name type="scientific">Vespula maculifrons</name>
    <name type="common">Eastern yellow jacket</name>
    <name type="synonym">Wasp</name>
    <dbReference type="NCBI Taxonomy" id="7453"/>
    <lineage>
        <taxon>Eukaryota</taxon>
        <taxon>Metazoa</taxon>
        <taxon>Ecdysozoa</taxon>
        <taxon>Arthropoda</taxon>
        <taxon>Hexapoda</taxon>
        <taxon>Insecta</taxon>
        <taxon>Pterygota</taxon>
        <taxon>Neoptera</taxon>
        <taxon>Endopterygota</taxon>
        <taxon>Hymenoptera</taxon>
        <taxon>Apocrita</taxon>
        <taxon>Aculeata</taxon>
        <taxon>Vespoidea</taxon>
        <taxon>Vespidae</taxon>
        <taxon>Vespinae</taxon>
        <taxon>Vespula</taxon>
    </lineage>
</organism>
<reference evidence="1 2" key="1">
    <citation type="journal article" date="2024" name="Ann. Entomol. Soc. Am.">
        <title>Genomic analyses of the southern and eastern yellowjacket wasps (Hymenoptera: Vespidae) reveal evolutionary signatures of social life.</title>
        <authorList>
            <person name="Catto M.A."/>
            <person name="Caine P.B."/>
            <person name="Orr S.E."/>
            <person name="Hunt B.G."/>
            <person name="Goodisman M.A.D."/>
        </authorList>
    </citation>
    <scope>NUCLEOTIDE SEQUENCE [LARGE SCALE GENOMIC DNA]</scope>
    <source>
        <strain evidence="1">232</strain>
        <tissue evidence="1">Head and thorax</tissue>
    </source>
</reference>
<comment type="caution">
    <text evidence="1">The sequence shown here is derived from an EMBL/GenBank/DDBJ whole genome shotgun (WGS) entry which is preliminary data.</text>
</comment>
<dbReference type="EMBL" id="JAYRBN010000050">
    <property type="protein sequence ID" value="KAL2744437.1"/>
    <property type="molecule type" value="Genomic_DNA"/>
</dbReference>
<sequence length="151" mass="18124">MSVIRYAMHSKYLNYGITETTSWFLWYAFHKDNNFIFLLSIQPFRKKDARRLFATIAPSETNELILTAIYERTIITFFLPIMKEVISTEKSLHHTHITNLINKYDIELNVNQIKISFNRVKEEKRTFKNLSKIYHDKMNEIHSLLNQTRHV</sequence>
<name>A0ABD2CH94_VESMC</name>
<accession>A0ABD2CH94</accession>
<gene>
    <name evidence="1" type="ORF">V1477_006979</name>
</gene>